<evidence type="ECO:0008006" key="3">
    <source>
        <dbReference type="Google" id="ProtNLM"/>
    </source>
</evidence>
<dbReference type="EMBL" id="LKLP01000007">
    <property type="protein sequence ID" value="KSU14634.1"/>
    <property type="molecule type" value="Genomic_DNA"/>
</dbReference>
<evidence type="ECO:0000313" key="2">
    <source>
        <dbReference type="Proteomes" id="UP000054230"/>
    </source>
</evidence>
<gene>
    <name evidence="1" type="ORF">LMG8520_0285</name>
</gene>
<dbReference type="RefSeq" id="WP_058209092.1">
    <property type="nucleotide sequence ID" value="NZ_LKLP01000007.1"/>
</dbReference>
<dbReference type="AlphaFoldDB" id="A0A0V8DMR4"/>
<evidence type="ECO:0000313" key="1">
    <source>
        <dbReference type="EMBL" id="KSU14634.1"/>
    </source>
</evidence>
<dbReference type="Gene3D" id="1.10.357.10">
    <property type="entry name" value="Tetracycline Repressor, domain 2"/>
    <property type="match status" value="1"/>
</dbReference>
<dbReference type="SUPFAM" id="SSF46689">
    <property type="entry name" value="Homeodomain-like"/>
    <property type="match status" value="1"/>
</dbReference>
<protein>
    <recommendedName>
        <fullName evidence="3">TetR/AcrR family transcriptional regulator</fullName>
    </recommendedName>
</protein>
<name>A0A0V8DMR4_LACLL</name>
<accession>A0A0V8DMR4</accession>
<organism evidence="1 2">
    <name type="scientific">Lactococcus lactis subsp. lactis</name>
    <name type="common">Streptococcus lactis</name>
    <dbReference type="NCBI Taxonomy" id="1360"/>
    <lineage>
        <taxon>Bacteria</taxon>
        <taxon>Bacillati</taxon>
        <taxon>Bacillota</taxon>
        <taxon>Bacilli</taxon>
        <taxon>Lactobacillales</taxon>
        <taxon>Streptococcaceae</taxon>
        <taxon>Lactococcus</taxon>
    </lineage>
</organism>
<dbReference type="PATRIC" id="fig|1360.106.peg.254"/>
<reference evidence="2" key="1">
    <citation type="submission" date="2015-10" db="EMBL/GenBank/DDBJ databases">
        <title>Draft Genome Sequences of 11 Lactococcus lactis subspecies cremoris strains.</title>
        <authorList>
            <person name="Wels M."/>
            <person name="Backus L."/>
            <person name="Boekhorst J."/>
            <person name="Dijkstra A."/>
            <person name="Beerthuizen M."/>
            <person name="Kelly W."/>
            <person name="Siezen R."/>
            <person name="Bachmann H."/>
            <person name="Van Hijum S."/>
        </authorList>
    </citation>
    <scope>NUCLEOTIDE SEQUENCE [LARGE SCALE GENOMIC DNA]</scope>
    <source>
        <strain evidence="2">LMG8520</strain>
    </source>
</reference>
<sequence length="198" mass="23474">MILIISDKQRKIIDAYFRVLQENPDVTEVTLGMVASKVGMSRESVFRYHFKNVEEIRDKIHLLIDAEVYEKTKEFVESEGYSLFDFIDKELLPLLYIHRDWLKLMHLRGIDYRFQSFLLKKYIPIVEKYLDKVGKKEILSNYFIASIFVKEILSITSTWLNDDNPEPVSLFKEKFMHLLHQSPYDLLTSKDKVNKSEG</sequence>
<comment type="caution">
    <text evidence="1">The sequence shown here is derived from an EMBL/GenBank/DDBJ whole genome shotgun (WGS) entry which is preliminary data.</text>
</comment>
<dbReference type="Proteomes" id="UP000054230">
    <property type="component" value="Unassembled WGS sequence"/>
</dbReference>
<proteinExistence type="predicted"/>
<dbReference type="InterPro" id="IPR009057">
    <property type="entry name" value="Homeodomain-like_sf"/>
</dbReference>